<feature type="compositionally biased region" description="Polar residues" evidence="6">
    <location>
        <begin position="266"/>
        <end position="304"/>
    </location>
</feature>
<comment type="subcellular location">
    <subcellularLocation>
        <location evidence="1">Membrane</location>
        <topology evidence="1">Multi-pass membrane protein</topology>
    </subcellularLocation>
</comment>
<feature type="transmembrane region" description="Helical" evidence="7">
    <location>
        <begin position="12"/>
        <end position="34"/>
    </location>
</feature>
<evidence type="ECO:0000313" key="8">
    <source>
        <dbReference type="EMBL" id="OON20181.1"/>
    </source>
</evidence>
<dbReference type="EMBL" id="KV892807">
    <property type="protein sequence ID" value="OON20181.1"/>
    <property type="molecule type" value="Genomic_DNA"/>
</dbReference>
<feature type="transmembrane region" description="Helical" evidence="7">
    <location>
        <begin position="411"/>
        <end position="432"/>
    </location>
</feature>
<evidence type="ECO:0000256" key="4">
    <source>
        <dbReference type="ARBA" id="ARBA00022989"/>
    </source>
</evidence>
<feature type="compositionally biased region" description="Basic and acidic residues" evidence="6">
    <location>
        <begin position="253"/>
        <end position="264"/>
    </location>
</feature>
<evidence type="ECO:0000256" key="1">
    <source>
        <dbReference type="ARBA" id="ARBA00004141"/>
    </source>
</evidence>
<evidence type="ECO:0000256" key="3">
    <source>
        <dbReference type="ARBA" id="ARBA00022692"/>
    </source>
</evidence>
<keyword evidence="9" id="KW-1185">Reference proteome</keyword>
<feature type="region of interest" description="Disordered" evidence="6">
    <location>
        <begin position="253"/>
        <end position="304"/>
    </location>
</feature>
<feature type="transmembrane region" description="Helical" evidence="7">
    <location>
        <begin position="107"/>
        <end position="130"/>
    </location>
</feature>
<dbReference type="InterPro" id="IPR011701">
    <property type="entry name" value="MFS"/>
</dbReference>
<organism evidence="8 9">
    <name type="scientific">Opisthorchis viverrini</name>
    <name type="common">Southeast Asian liver fluke</name>
    <dbReference type="NCBI Taxonomy" id="6198"/>
    <lineage>
        <taxon>Eukaryota</taxon>
        <taxon>Metazoa</taxon>
        <taxon>Spiralia</taxon>
        <taxon>Lophotrochozoa</taxon>
        <taxon>Platyhelminthes</taxon>
        <taxon>Trematoda</taxon>
        <taxon>Digenea</taxon>
        <taxon>Opisthorchiida</taxon>
        <taxon>Opisthorchiata</taxon>
        <taxon>Opisthorchiidae</taxon>
        <taxon>Opisthorchis</taxon>
    </lineage>
</organism>
<evidence type="ECO:0000256" key="6">
    <source>
        <dbReference type="SAM" id="MobiDB-lite"/>
    </source>
</evidence>
<dbReference type="Gene3D" id="1.20.1250.20">
    <property type="entry name" value="MFS general substrate transporter like domains"/>
    <property type="match status" value="2"/>
</dbReference>
<proteinExistence type="predicted"/>
<feature type="transmembrane region" description="Helical" evidence="7">
    <location>
        <begin position="349"/>
        <end position="368"/>
    </location>
</feature>
<gene>
    <name evidence="8" type="ORF">X801_03942</name>
</gene>
<feature type="transmembrane region" description="Helical" evidence="7">
    <location>
        <begin position="54"/>
        <end position="76"/>
    </location>
</feature>
<evidence type="ECO:0000313" key="9">
    <source>
        <dbReference type="Proteomes" id="UP000243686"/>
    </source>
</evidence>
<reference evidence="8 9" key="1">
    <citation type="submission" date="2015-03" db="EMBL/GenBank/DDBJ databases">
        <title>Draft genome of the nematode, Opisthorchis viverrini.</title>
        <authorList>
            <person name="Mitreva M."/>
        </authorList>
    </citation>
    <scope>NUCLEOTIDE SEQUENCE [LARGE SCALE GENOMIC DNA]</scope>
    <source>
        <strain evidence="8">Khon Kaen</strain>
    </source>
</reference>
<keyword evidence="4 7" id="KW-1133">Transmembrane helix</keyword>
<feature type="transmembrane region" description="Helical" evidence="7">
    <location>
        <begin position="444"/>
        <end position="467"/>
    </location>
</feature>
<evidence type="ECO:0000256" key="2">
    <source>
        <dbReference type="ARBA" id="ARBA00022448"/>
    </source>
</evidence>
<evidence type="ECO:0000256" key="7">
    <source>
        <dbReference type="SAM" id="Phobius"/>
    </source>
</evidence>
<keyword evidence="2" id="KW-0813">Transport</keyword>
<name>A0A1S8X0M9_OPIVI</name>
<dbReference type="InterPro" id="IPR036259">
    <property type="entry name" value="MFS_trans_sf"/>
</dbReference>
<evidence type="ECO:0000256" key="5">
    <source>
        <dbReference type="ARBA" id="ARBA00023136"/>
    </source>
</evidence>
<dbReference type="GO" id="GO:0022857">
    <property type="term" value="F:transmembrane transporter activity"/>
    <property type="evidence" value="ECO:0007669"/>
    <property type="project" value="InterPro"/>
</dbReference>
<dbReference type="AlphaFoldDB" id="A0A1S8X0M9"/>
<dbReference type="SUPFAM" id="SSF103473">
    <property type="entry name" value="MFS general substrate transporter"/>
    <property type="match status" value="1"/>
</dbReference>
<feature type="transmembrane region" description="Helical" evidence="7">
    <location>
        <begin position="380"/>
        <end position="399"/>
    </location>
</feature>
<feature type="transmembrane region" description="Helical" evidence="7">
    <location>
        <begin position="473"/>
        <end position="494"/>
    </location>
</feature>
<dbReference type="Proteomes" id="UP000243686">
    <property type="component" value="Unassembled WGS sequence"/>
</dbReference>
<dbReference type="Pfam" id="PF07690">
    <property type="entry name" value="MFS_1"/>
    <property type="match status" value="2"/>
</dbReference>
<sequence>KPETKELIQGCIAIFGGILIHFTFGHFYTIANMVPYIMGYTKARVQPDVNDGLTIWLSALALGVQGVVMPIGGIIAAKIGFRYVVAASCLLESGGVLLTYFTIQKSFIGVIFTYSLIKGAGLGFGYAVVLGVATTWFPQRRGIVSGLIVGGFGLGALIFTPIQTAFINPKNVKVDNVTREFTDPELLDRVPNVFLLLGGLLLGLQIIGFILLRSRPRPHFYPITVHPPFCSLINLRKTSDVFFCPTQAEKEDRHELREEKKRLTGPENTTGDSDTKQTILSSTGSVKEPWSTTAPERQPPENENLTPAQVLRRCDFYRMWVVMFCNIIPITIITSAYKYFGQAYISDDFFLSIVATISALFNAGGRVMWGAFVDKVSFKIPLCTMLVAWSTILFTFPHLRYLEGSVLKGFYAVWVCLLFISLSGVFAIMPTATGTLFGPERMAINYGLVFSAFAFGSVTCSIVNTLVSSKGAYVMQFTGCGCVCLVAFFIALSLTDKKMNPKYDIFRSCKNRCSC</sequence>
<feature type="transmembrane region" description="Helical" evidence="7">
    <location>
        <begin position="319"/>
        <end position="337"/>
    </location>
</feature>
<accession>A0A1S8X0M9</accession>
<feature type="transmembrane region" description="Helical" evidence="7">
    <location>
        <begin position="193"/>
        <end position="212"/>
    </location>
</feature>
<protein>
    <submittedName>
        <fullName evidence="8">Transporter, major facilitator family protein</fullName>
    </submittedName>
</protein>
<feature type="non-terminal residue" evidence="8">
    <location>
        <position position="1"/>
    </location>
</feature>
<dbReference type="InterPro" id="IPR052983">
    <property type="entry name" value="MFS_Riboflavin_Transporter"/>
</dbReference>
<dbReference type="GO" id="GO:0016020">
    <property type="term" value="C:membrane"/>
    <property type="evidence" value="ECO:0007669"/>
    <property type="project" value="UniProtKB-SubCell"/>
</dbReference>
<dbReference type="PANTHER" id="PTHR43385:SF1">
    <property type="entry name" value="RIBOFLAVIN TRANSPORTER RIBJ"/>
    <property type="match status" value="1"/>
</dbReference>
<keyword evidence="3 7" id="KW-0812">Transmembrane</keyword>
<feature type="transmembrane region" description="Helical" evidence="7">
    <location>
        <begin position="83"/>
        <end position="101"/>
    </location>
</feature>
<dbReference type="PANTHER" id="PTHR43385">
    <property type="entry name" value="RIBOFLAVIN TRANSPORTER RIBJ"/>
    <property type="match status" value="1"/>
</dbReference>
<keyword evidence="5 7" id="KW-0472">Membrane</keyword>
<feature type="transmembrane region" description="Helical" evidence="7">
    <location>
        <begin position="142"/>
        <end position="162"/>
    </location>
</feature>